<evidence type="ECO:0000313" key="3">
    <source>
        <dbReference type="EMBL" id="BAG60011.1"/>
    </source>
</evidence>
<reference evidence="3" key="1">
    <citation type="submission" date="2007-10" db="EMBL/GenBank/DDBJ databases">
        <title>NEDO human cDNA sequencing project focused on splicing variants.</title>
        <authorList>
            <person name="Wakamatsu A."/>
            <person name="Yamamoto J."/>
            <person name="Kimura K."/>
            <person name="Ishii S."/>
            <person name="Watanabe K."/>
            <person name="Sugiyama A."/>
            <person name="Murakawa K."/>
            <person name="Kaida T."/>
            <person name="Tsuchiya K."/>
            <person name="Fukuzumi Y."/>
            <person name="Kumagai A."/>
            <person name="Oishi Y."/>
            <person name="Yamamoto S."/>
            <person name="Ono Y."/>
            <person name="Komori Y."/>
            <person name="Yamazaki M."/>
            <person name="Kisu Y."/>
            <person name="Nishikawa T."/>
            <person name="Sugano S."/>
            <person name="Nomura N."/>
            <person name="Isogai T."/>
        </authorList>
    </citation>
    <scope>NUCLEOTIDE SEQUENCE</scope>
    <source>
        <tissue evidence="3">Brain</tissue>
    </source>
</reference>
<proteinExistence type="evidence at transcript level"/>
<dbReference type="InterPro" id="IPR035963">
    <property type="entry name" value="FERM_2"/>
</dbReference>
<dbReference type="PROSITE" id="PS50057">
    <property type="entry name" value="FERM_3"/>
    <property type="match status" value="1"/>
</dbReference>
<dbReference type="InterPro" id="IPR019748">
    <property type="entry name" value="FERM_central"/>
</dbReference>
<dbReference type="AlphaFoldDB" id="B4DMU9"/>
<dbReference type="Pfam" id="PF00373">
    <property type="entry name" value="FERM_M"/>
    <property type="match status" value="1"/>
</dbReference>
<dbReference type="PANTHER" id="PTHR22692">
    <property type="entry name" value="MYOSIN VII, XV"/>
    <property type="match status" value="1"/>
</dbReference>
<feature type="region of interest" description="Disordered" evidence="1">
    <location>
        <begin position="156"/>
        <end position="184"/>
    </location>
</feature>
<feature type="domain" description="FERM" evidence="2">
    <location>
        <begin position="1"/>
        <end position="184"/>
    </location>
</feature>
<dbReference type="CDD" id="cd14473">
    <property type="entry name" value="FERM_B-lobe"/>
    <property type="match status" value="1"/>
</dbReference>
<accession>B4DMU9</accession>
<protein>
    <submittedName>
        <fullName evidence="3">cDNA FLJ50584, highly similar to Myosin-15</fullName>
    </submittedName>
</protein>
<dbReference type="GO" id="GO:0005737">
    <property type="term" value="C:cytoplasm"/>
    <property type="evidence" value="ECO:0007669"/>
    <property type="project" value="UniProtKB-SubCell"/>
</dbReference>
<dbReference type="PANTHER" id="PTHR22692:SF21">
    <property type="entry name" value="MYOSIN XVA"/>
    <property type="match status" value="1"/>
</dbReference>
<organism evidence="3">
    <name type="scientific">Homo sapiens</name>
    <name type="common">Human</name>
    <dbReference type="NCBI Taxonomy" id="9606"/>
    <lineage>
        <taxon>Eukaryota</taxon>
        <taxon>Metazoa</taxon>
        <taxon>Chordata</taxon>
        <taxon>Craniata</taxon>
        <taxon>Vertebrata</taxon>
        <taxon>Euteleostomi</taxon>
        <taxon>Mammalia</taxon>
        <taxon>Eutheria</taxon>
        <taxon>Euarchontoglires</taxon>
        <taxon>Primates</taxon>
        <taxon>Haplorrhini</taxon>
        <taxon>Catarrhini</taxon>
        <taxon>Hominidae</taxon>
        <taxon>Homo</taxon>
    </lineage>
</organism>
<dbReference type="SMR" id="B4DMU9"/>
<sequence>MNMLSSLSPTVVLPDYLKGLFSSVPASRPSEQLLQQVSKLASLQHRAKDHFYLPSVREVQEYIPAQLYRTTAGSTWLNLVSQHRQQTQALSPHQARAQFLGLLSALPMFGSSFFFIQSCSNIAVPAPCILAINHNGLNFLSTETHVSGLSLALPSPPSVPWSPTPSKRPRPPAAEAQFHCLPPS</sequence>
<dbReference type="SUPFAM" id="SSF47031">
    <property type="entry name" value="Second domain of FERM"/>
    <property type="match status" value="1"/>
</dbReference>
<name>B4DMU9_HUMAN</name>
<evidence type="ECO:0000256" key="1">
    <source>
        <dbReference type="SAM" id="MobiDB-lite"/>
    </source>
</evidence>
<dbReference type="PeptideAtlas" id="B4DMU9"/>
<dbReference type="InterPro" id="IPR051567">
    <property type="entry name" value="Unconventional_Myosin_ATPase"/>
</dbReference>
<dbReference type="InterPro" id="IPR000299">
    <property type="entry name" value="FERM_domain"/>
</dbReference>
<dbReference type="EMBL" id="AK297641">
    <property type="protein sequence ID" value="BAG60011.1"/>
    <property type="molecule type" value="mRNA"/>
</dbReference>
<evidence type="ECO:0000259" key="2">
    <source>
        <dbReference type="PROSITE" id="PS50057"/>
    </source>
</evidence>